<accession>G0T5G0</accession>
<protein>
    <submittedName>
        <fullName evidence="1">Uncharacterized protein</fullName>
    </submittedName>
</protein>
<dbReference type="Proteomes" id="UP000112896">
    <property type="component" value="Segment"/>
</dbReference>
<name>G0T5G0_IRV9</name>
<dbReference type="RefSeq" id="YP_004732917.1">
    <property type="nucleotide sequence ID" value="NC_015780.1"/>
</dbReference>
<sequence>MKYKDFYYHLNVTLSKTNATIGPSISIKLGENPKITMVKEDTSFAHRFVIFPIKIYGESLRHLNVLILDQKTKIIERYEPFNHHLNFCQINDLLESLLYQLMSKKKIYFLKYQTTLNTETVLVSKNCGLYCIKYISEKIKGA</sequence>
<dbReference type="KEGG" id="vg:10963856"/>
<organismHost>
    <name type="scientific">Wiseana cervinata</name>
    <dbReference type="NCBI Taxonomy" id="107013"/>
</organismHost>
<keyword evidence="2" id="KW-1185">Reference proteome</keyword>
<dbReference type="GeneID" id="10963856"/>
<dbReference type="EMBL" id="GQ918152">
    <property type="protein sequence ID" value="ADO00478.1"/>
    <property type="molecule type" value="Genomic_DNA"/>
</dbReference>
<organism evidence="1 2">
    <name type="scientific">Wiseana iridescent virus</name>
    <name type="common">WIV</name>
    <name type="synonym">Insect iridescent virus type 9</name>
    <dbReference type="NCBI Taxonomy" id="68347"/>
    <lineage>
        <taxon>Viruses</taxon>
        <taxon>Varidnaviria</taxon>
        <taxon>Bamfordvirae</taxon>
        <taxon>Nucleocytoviricota</taxon>
        <taxon>Megaviricetes</taxon>
        <taxon>Pimascovirales</taxon>
        <taxon>Pimascovirales incertae sedis</taxon>
        <taxon>Iridoviridae</taxon>
        <taxon>Betairidovirinae</taxon>
        <taxon>Chloriridovirus</taxon>
        <taxon>Chloriridovirus wiseana1</taxon>
        <taxon>Invertebrate iridescent virus 9</taxon>
    </lineage>
</organism>
<reference evidence="1 2" key="1">
    <citation type="journal article" date="2011" name="J. Virol.">
        <title>Genomic and proteomic analysis of invertebrate iridovirus type 9.</title>
        <authorList>
            <person name="Wong C.K."/>
            <person name="Young V.L."/>
            <person name="Kleffmann T."/>
            <person name="Ward V.K."/>
        </authorList>
    </citation>
    <scope>NUCLEOTIDE SEQUENCE [LARGE SCALE GENOMIC DNA]</scope>
</reference>
<evidence type="ECO:0000313" key="1">
    <source>
        <dbReference type="EMBL" id="ADO00478.1"/>
    </source>
</evidence>
<evidence type="ECO:0000313" key="2">
    <source>
        <dbReference type="Proteomes" id="UP000112896"/>
    </source>
</evidence>
<proteinExistence type="predicted"/>